<dbReference type="InterPro" id="IPR001647">
    <property type="entry name" value="HTH_TetR"/>
</dbReference>
<feature type="domain" description="HTH tetR-type" evidence="5">
    <location>
        <begin position="34"/>
        <end position="94"/>
    </location>
</feature>
<evidence type="ECO:0000259" key="5">
    <source>
        <dbReference type="PROSITE" id="PS50977"/>
    </source>
</evidence>
<dbReference type="Gene3D" id="1.10.357.10">
    <property type="entry name" value="Tetracycline Repressor, domain 2"/>
    <property type="match status" value="1"/>
</dbReference>
<dbReference type="SUPFAM" id="SSF46689">
    <property type="entry name" value="Homeodomain-like"/>
    <property type="match status" value="1"/>
</dbReference>
<dbReference type="PANTHER" id="PTHR47506:SF6">
    <property type="entry name" value="HTH-TYPE TRANSCRIPTIONAL REPRESSOR NEMR"/>
    <property type="match status" value="1"/>
</dbReference>
<evidence type="ECO:0000256" key="3">
    <source>
        <dbReference type="ARBA" id="ARBA00023163"/>
    </source>
</evidence>
<name>A0A3M3S167_PSECA</name>
<sequence length="223" mass="25240">MDIRDDQSTIALMTELPVKARRPGRPPKVDRDNLETREALLRRGLEVLTEQGFSASGLDYILKEVGIPKGSFYHYFASKEAFGRAVLDEYARYFALRLDRWLLDESMSPLERLVGFVQSAKGGMARHDYRRGCMVGNLGQEICLLPEGFRERLEQIFLDWQLKLACCLRAAQSSGELSSDANCDELAAFFWIGWEGAVLRARLVKSDVPLNTFIAGYLRGLPQ</sequence>
<dbReference type="SUPFAM" id="SSF48498">
    <property type="entry name" value="Tetracyclin repressor-like, C-terminal domain"/>
    <property type="match status" value="1"/>
</dbReference>
<dbReference type="EMBL" id="RBPJ01000049">
    <property type="protein sequence ID" value="RMO02447.1"/>
    <property type="molecule type" value="Genomic_DNA"/>
</dbReference>
<dbReference type="Proteomes" id="UP000270524">
    <property type="component" value="Unassembled WGS sequence"/>
</dbReference>
<dbReference type="GO" id="GO:0003677">
    <property type="term" value="F:DNA binding"/>
    <property type="evidence" value="ECO:0007669"/>
    <property type="project" value="UniProtKB-UniRule"/>
</dbReference>
<evidence type="ECO:0000256" key="4">
    <source>
        <dbReference type="PROSITE-ProRule" id="PRU00335"/>
    </source>
</evidence>
<dbReference type="Pfam" id="PF16925">
    <property type="entry name" value="TetR_C_13"/>
    <property type="match status" value="1"/>
</dbReference>
<gene>
    <name evidence="6" type="ORF">ALQ51_100519</name>
</gene>
<comment type="caution">
    <text evidence="6">The sequence shown here is derived from an EMBL/GenBank/DDBJ whole genome shotgun (WGS) entry which is preliminary data.</text>
</comment>
<dbReference type="InterPro" id="IPR011075">
    <property type="entry name" value="TetR_C"/>
</dbReference>
<keyword evidence="2 4" id="KW-0238">DNA-binding</keyword>
<dbReference type="InterPro" id="IPR036271">
    <property type="entry name" value="Tet_transcr_reg_TetR-rel_C_sf"/>
</dbReference>
<proteinExistence type="predicted"/>
<evidence type="ECO:0000313" key="6">
    <source>
        <dbReference type="EMBL" id="RMO02447.1"/>
    </source>
</evidence>
<evidence type="ECO:0000256" key="2">
    <source>
        <dbReference type="ARBA" id="ARBA00023125"/>
    </source>
</evidence>
<keyword evidence="1" id="KW-0805">Transcription regulation</keyword>
<dbReference type="Pfam" id="PF00440">
    <property type="entry name" value="TetR_N"/>
    <property type="match status" value="1"/>
</dbReference>
<protein>
    <submittedName>
        <fullName evidence="6">TetR family transcriptional regulator</fullName>
    </submittedName>
</protein>
<evidence type="ECO:0000313" key="7">
    <source>
        <dbReference type="Proteomes" id="UP000270524"/>
    </source>
</evidence>
<organism evidence="6 7">
    <name type="scientific">Pseudomonas cannabina</name>
    <dbReference type="NCBI Taxonomy" id="86840"/>
    <lineage>
        <taxon>Bacteria</taxon>
        <taxon>Pseudomonadati</taxon>
        <taxon>Pseudomonadota</taxon>
        <taxon>Gammaproteobacteria</taxon>
        <taxon>Pseudomonadales</taxon>
        <taxon>Pseudomonadaceae</taxon>
        <taxon>Pseudomonas</taxon>
    </lineage>
</organism>
<dbReference type="PRINTS" id="PR00455">
    <property type="entry name" value="HTHTETR"/>
</dbReference>
<keyword evidence="3" id="KW-0804">Transcription</keyword>
<dbReference type="PROSITE" id="PS50977">
    <property type="entry name" value="HTH_TETR_2"/>
    <property type="match status" value="1"/>
</dbReference>
<feature type="DNA-binding region" description="H-T-H motif" evidence="4">
    <location>
        <begin position="57"/>
        <end position="76"/>
    </location>
</feature>
<reference evidence="6 7" key="1">
    <citation type="submission" date="2018-08" db="EMBL/GenBank/DDBJ databases">
        <title>Recombination of ecologically and evolutionarily significant loci maintains genetic cohesion in the Pseudomonas syringae species complex.</title>
        <authorList>
            <person name="Dillon M."/>
            <person name="Thakur S."/>
            <person name="Almeida R.N.D."/>
            <person name="Weir B.S."/>
            <person name="Guttman D.S."/>
        </authorList>
    </citation>
    <scope>NUCLEOTIDE SEQUENCE [LARGE SCALE GENOMIC DNA]</scope>
    <source>
        <strain evidence="6 7">ICMP 15203</strain>
    </source>
</reference>
<dbReference type="PANTHER" id="PTHR47506">
    <property type="entry name" value="TRANSCRIPTIONAL REGULATORY PROTEIN"/>
    <property type="match status" value="1"/>
</dbReference>
<dbReference type="AlphaFoldDB" id="A0A3M3S167"/>
<accession>A0A3M3S167</accession>
<dbReference type="InterPro" id="IPR009057">
    <property type="entry name" value="Homeodomain-like_sf"/>
</dbReference>
<evidence type="ECO:0000256" key="1">
    <source>
        <dbReference type="ARBA" id="ARBA00023015"/>
    </source>
</evidence>